<dbReference type="Gene3D" id="1.10.340.30">
    <property type="entry name" value="Hypothetical protein, domain 2"/>
    <property type="match status" value="1"/>
</dbReference>
<keyword evidence="7" id="KW-1185">Reference proteome</keyword>
<dbReference type="Proteomes" id="UP000248198">
    <property type="component" value="Unassembled WGS sequence"/>
</dbReference>
<dbReference type="PANTHER" id="PTHR43003:SF5">
    <property type="entry name" value="DNA-3-METHYLADENINE GLYCOSYLASE"/>
    <property type="match status" value="1"/>
</dbReference>
<dbReference type="SUPFAM" id="SSF48150">
    <property type="entry name" value="DNA-glycosylase"/>
    <property type="match status" value="1"/>
</dbReference>
<evidence type="ECO:0000259" key="5">
    <source>
        <dbReference type="SMART" id="SM00478"/>
    </source>
</evidence>
<name>A0A318UEQ2_9SPHI</name>
<dbReference type="InterPro" id="IPR051912">
    <property type="entry name" value="Alkylbase_DNA_Glycosylase/TA"/>
</dbReference>
<comment type="caution">
    <text evidence="6">The sequence shown here is derived from an EMBL/GenBank/DDBJ whole genome shotgun (WGS) entry which is preliminary data.</text>
</comment>
<keyword evidence="4" id="KW-0234">DNA repair</keyword>
<dbReference type="Gene3D" id="1.10.1670.40">
    <property type="match status" value="1"/>
</dbReference>
<evidence type="ECO:0000313" key="7">
    <source>
        <dbReference type="Proteomes" id="UP000248198"/>
    </source>
</evidence>
<evidence type="ECO:0000313" key="6">
    <source>
        <dbReference type="EMBL" id="PYF74872.1"/>
    </source>
</evidence>
<organism evidence="6 7">
    <name type="scientific">Pedobacter nutrimenti</name>
    <dbReference type="NCBI Taxonomy" id="1241337"/>
    <lineage>
        <taxon>Bacteria</taxon>
        <taxon>Pseudomonadati</taxon>
        <taxon>Bacteroidota</taxon>
        <taxon>Sphingobacteriia</taxon>
        <taxon>Sphingobacteriales</taxon>
        <taxon>Sphingobacteriaceae</taxon>
        <taxon>Pedobacter</taxon>
    </lineage>
</organism>
<accession>A0A318UEQ2</accession>
<feature type="domain" description="HhH-GPD" evidence="5">
    <location>
        <begin position="54"/>
        <end position="206"/>
    </location>
</feature>
<evidence type="ECO:0000256" key="4">
    <source>
        <dbReference type="ARBA" id="ARBA00023204"/>
    </source>
</evidence>
<dbReference type="SMART" id="SM00478">
    <property type="entry name" value="ENDO3c"/>
    <property type="match status" value="1"/>
</dbReference>
<dbReference type="InterPro" id="IPR011257">
    <property type="entry name" value="DNA_glycosylase"/>
</dbReference>
<dbReference type="AlphaFoldDB" id="A0A318UEQ2"/>
<evidence type="ECO:0000256" key="3">
    <source>
        <dbReference type="ARBA" id="ARBA00022763"/>
    </source>
</evidence>
<dbReference type="GO" id="GO:0006307">
    <property type="term" value="P:DNA alkylation repair"/>
    <property type="evidence" value="ECO:0007669"/>
    <property type="project" value="TreeGrafter"/>
</dbReference>
<evidence type="ECO:0000256" key="1">
    <source>
        <dbReference type="ARBA" id="ARBA00000086"/>
    </source>
</evidence>
<dbReference type="Pfam" id="PF00730">
    <property type="entry name" value="HhH-GPD"/>
    <property type="match status" value="1"/>
</dbReference>
<dbReference type="PANTHER" id="PTHR43003">
    <property type="entry name" value="DNA-3-METHYLADENINE GLYCOSYLASE"/>
    <property type="match status" value="1"/>
</dbReference>
<dbReference type="GO" id="GO:0005737">
    <property type="term" value="C:cytoplasm"/>
    <property type="evidence" value="ECO:0007669"/>
    <property type="project" value="TreeGrafter"/>
</dbReference>
<reference evidence="6 7" key="1">
    <citation type="submission" date="2018-06" db="EMBL/GenBank/DDBJ databases">
        <title>Genomic Encyclopedia of Archaeal and Bacterial Type Strains, Phase II (KMG-II): from individual species to whole genera.</title>
        <authorList>
            <person name="Goeker M."/>
        </authorList>
    </citation>
    <scope>NUCLEOTIDE SEQUENCE [LARGE SCALE GENOMIC DNA]</scope>
    <source>
        <strain evidence="6 7">DSM 27372</strain>
    </source>
</reference>
<keyword evidence="3" id="KW-0227">DNA damage</keyword>
<dbReference type="GO" id="GO:0008725">
    <property type="term" value="F:DNA-3-methyladenine glycosylase activity"/>
    <property type="evidence" value="ECO:0007669"/>
    <property type="project" value="TreeGrafter"/>
</dbReference>
<sequence length="212" mass="24480">MERTINTFSRESFHQICDELAWRDKELATVMRNYGYPPMWTRSNSFESLVHIILEQQVSLASALAALNKLKEKIVEIIPENVLALSDEELRACYFSRQKTVYVKHLAQVLADKKIDLNHLPLLPDEEIRKILNQLKGVGNWTIDVYLMFVLQRTDIFPVGDLAAVNAFKKLKGLPADTTKEQLIAIARSWGPYRTVATMLLWHYYLSLRTKS</sequence>
<protein>
    <recommendedName>
        <fullName evidence="2">DNA-3-methyladenine glycosylase II</fullName>
        <ecNumber evidence="2">3.2.2.21</ecNumber>
    </recommendedName>
</protein>
<dbReference type="CDD" id="cd00056">
    <property type="entry name" value="ENDO3c"/>
    <property type="match status" value="1"/>
</dbReference>
<dbReference type="RefSeq" id="WP_110829709.1">
    <property type="nucleotide sequence ID" value="NZ_QKLU01000003.1"/>
</dbReference>
<evidence type="ECO:0000256" key="2">
    <source>
        <dbReference type="ARBA" id="ARBA00012000"/>
    </source>
</evidence>
<dbReference type="GO" id="GO:0006285">
    <property type="term" value="P:base-excision repair, AP site formation"/>
    <property type="evidence" value="ECO:0007669"/>
    <property type="project" value="TreeGrafter"/>
</dbReference>
<dbReference type="GO" id="GO:0032131">
    <property type="term" value="F:alkylated DNA binding"/>
    <property type="evidence" value="ECO:0007669"/>
    <property type="project" value="TreeGrafter"/>
</dbReference>
<dbReference type="GO" id="GO:0043916">
    <property type="term" value="F:DNA-7-methylguanine glycosylase activity"/>
    <property type="evidence" value="ECO:0007669"/>
    <property type="project" value="TreeGrafter"/>
</dbReference>
<gene>
    <name evidence="6" type="ORF">B0O44_103318</name>
</gene>
<proteinExistence type="predicted"/>
<comment type="catalytic activity">
    <reaction evidence="1">
        <text>Hydrolysis of alkylated DNA, releasing 3-methyladenine, 3-methylguanine, 7-methylguanine and 7-methyladenine.</text>
        <dbReference type="EC" id="3.2.2.21"/>
    </reaction>
</comment>
<dbReference type="InterPro" id="IPR003265">
    <property type="entry name" value="HhH-GPD_domain"/>
</dbReference>
<dbReference type="EC" id="3.2.2.21" evidence="2"/>
<dbReference type="OrthoDB" id="9785929at2"/>
<dbReference type="EMBL" id="QKLU01000003">
    <property type="protein sequence ID" value="PYF74872.1"/>
    <property type="molecule type" value="Genomic_DNA"/>
</dbReference>
<dbReference type="GO" id="GO:0032993">
    <property type="term" value="C:protein-DNA complex"/>
    <property type="evidence" value="ECO:0007669"/>
    <property type="project" value="TreeGrafter"/>
</dbReference>